<dbReference type="EMBL" id="AYKW01000067">
    <property type="protein sequence ID" value="PIL23934.1"/>
    <property type="molecule type" value="Genomic_DNA"/>
</dbReference>
<evidence type="ECO:0000256" key="2">
    <source>
        <dbReference type="SAM" id="MobiDB-lite"/>
    </source>
</evidence>
<evidence type="ECO:0000313" key="3">
    <source>
        <dbReference type="EMBL" id="PIL23934.1"/>
    </source>
</evidence>
<dbReference type="OrthoDB" id="2745008at2759"/>
<keyword evidence="1" id="KW-0175">Coiled coil</keyword>
<protein>
    <submittedName>
        <fullName evidence="3">Uncharacterized protein</fullName>
    </submittedName>
</protein>
<dbReference type="AlphaFoldDB" id="A0A2G8RQZ8"/>
<dbReference type="Proteomes" id="UP000230002">
    <property type="component" value="Unassembled WGS sequence"/>
</dbReference>
<keyword evidence="4" id="KW-1185">Reference proteome</keyword>
<proteinExistence type="predicted"/>
<evidence type="ECO:0000256" key="1">
    <source>
        <dbReference type="SAM" id="Coils"/>
    </source>
</evidence>
<reference evidence="3 4" key="1">
    <citation type="journal article" date="2015" name="Sci. Rep.">
        <title>Chromosome-level genome map provides insights into diverse defense mechanisms in the medicinal fungus Ganoderma sinense.</title>
        <authorList>
            <person name="Zhu Y."/>
            <person name="Xu J."/>
            <person name="Sun C."/>
            <person name="Zhou S."/>
            <person name="Xu H."/>
            <person name="Nelson D.R."/>
            <person name="Qian J."/>
            <person name="Song J."/>
            <person name="Luo H."/>
            <person name="Xiang L."/>
            <person name="Li Y."/>
            <person name="Xu Z."/>
            <person name="Ji A."/>
            <person name="Wang L."/>
            <person name="Lu S."/>
            <person name="Hayward A."/>
            <person name="Sun W."/>
            <person name="Li X."/>
            <person name="Schwartz D.C."/>
            <person name="Wang Y."/>
            <person name="Chen S."/>
        </authorList>
    </citation>
    <scope>NUCLEOTIDE SEQUENCE [LARGE SCALE GENOMIC DNA]</scope>
    <source>
        <strain evidence="3 4">ZZ0214-1</strain>
    </source>
</reference>
<organism evidence="3 4">
    <name type="scientific">Ganoderma sinense ZZ0214-1</name>
    <dbReference type="NCBI Taxonomy" id="1077348"/>
    <lineage>
        <taxon>Eukaryota</taxon>
        <taxon>Fungi</taxon>
        <taxon>Dikarya</taxon>
        <taxon>Basidiomycota</taxon>
        <taxon>Agaricomycotina</taxon>
        <taxon>Agaricomycetes</taxon>
        <taxon>Polyporales</taxon>
        <taxon>Polyporaceae</taxon>
        <taxon>Ganoderma</taxon>
    </lineage>
</organism>
<sequence>MVESSQCISSPSDCFLVPGKDEESFAPLLVSQGDLSNNSEDLNPFASPVGGGTIFLSPGVAGSPGHRTLHLDPSSAPPPPSREDDVEGKLRAIVDDLLHKKRAARDARAEESAALRAQITLLEDALTKASAQPGSETADLLAALEHERGLRLNAEESRAATGKYLAEQIERVSLQKTLLEKTVASFTHGREFWRERAIAALERCEMLEEENMRVKTQLSALAKRQESSVDRQISDVLREVAEERDRLKQLEAVHPFSEKTNTLPKSKDKMGTIKASRSKSDSTKSATEGKFFGGKTGRRFVSYRIAPGLQQSKKERA</sequence>
<gene>
    <name evidence="3" type="ORF">GSI_13685</name>
</gene>
<feature type="region of interest" description="Disordered" evidence="2">
    <location>
        <begin position="56"/>
        <end position="85"/>
    </location>
</feature>
<feature type="coiled-coil region" evidence="1">
    <location>
        <begin position="190"/>
        <end position="253"/>
    </location>
</feature>
<feature type="region of interest" description="Disordered" evidence="2">
    <location>
        <begin position="257"/>
        <end position="291"/>
    </location>
</feature>
<comment type="caution">
    <text evidence="3">The sequence shown here is derived from an EMBL/GenBank/DDBJ whole genome shotgun (WGS) entry which is preliminary data.</text>
</comment>
<accession>A0A2G8RQZ8</accession>
<name>A0A2G8RQZ8_9APHY</name>
<evidence type="ECO:0000313" key="4">
    <source>
        <dbReference type="Proteomes" id="UP000230002"/>
    </source>
</evidence>